<keyword evidence="4" id="KW-1185">Reference proteome</keyword>
<accession>A0A7D3XG25</accession>
<keyword evidence="1" id="KW-0732">Signal</keyword>
<evidence type="ECO:0000313" key="3">
    <source>
        <dbReference type="EMBL" id="QKG79837.1"/>
    </source>
</evidence>
<dbReference type="InterPro" id="IPR003961">
    <property type="entry name" value="FN3_dom"/>
</dbReference>
<dbReference type="RefSeq" id="WP_173073978.1">
    <property type="nucleotide sequence ID" value="NZ_CP041345.1"/>
</dbReference>
<feature type="chain" id="PRO_5029538516" evidence="1">
    <location>
        <begin position="24"/>
        <end position="368"/>
    </location>
</feature>
<proteinExistence type="predicted"/>
<dbReference type="EMBL" id="CP041345">
    <property type="protein sequence ID" value="QKG79837.1"/>
    <property type="molecule type" value="Genomic_DNA"/>
</dbReference>
<organism evidence="3 4">
    <name type="scientific">Tenuifilum thalassicum</name>
    <dbReference type="NCBI Taxonomy" id="2590900"/>
    <lineage>
        <taxon>Bacteria</taxon>
        <taxon>Pseudomonadati</taxon>
        <taxon>Bacteroidota</taxon>
        <taxon>Bacteroidia</taxon>
        <taxon>Bacteroidales</taxon>
        <taxon>Tenuifilaceae</taxon>
        <taxon>Tenuifilum</taxon>
    </lineage>
</organism>
<evidence type="ECO:0000259" key="2">
    <source>
        <dbReference type="PROSITE" id="PS50853"/>
    </source>
</evidence>
<dbReference type="PROSITE" id="PS50853">
    <property type="entry name" value="FN3"/>
    <property type="match status" value="1"/>
</dbReference>
<dbReference type="Gene3D" id="3.40.30.10">
    <property type="entry name" value="Glutaredoxin"/>
    <property type="match status" value="1"/>
</dbReference>
<dbReference type="KEGG" id="ttz:FHG85_06040"/>
<dbReference type="CDD" id="cd00063">
    <property type="entry name" value="FN3"/>
    <property type="match status" value="1"/>
</dbReference>
<dbReference type="InterPro" id="IPR036116">
    <property type="entry name" value="FN3_sf"/>
</dbReference>
<dbReference type="Gene3D" id="2.60.40.10">
    <property type="entry name" value="Immunoglobulins"/>
    <property type="match status" value="2"/>
</dbReference>
<gene>
    <name evidence="3" type="ORF">FHG85_06040</name>
</gene>
<reference evidence="3 4" key="1">
    <citation type="submission" date="2019-07" db="EMBL/GenBank/DDBJ databases">
        <title>Thalassofilum flectens gen. nov., sp. nov., a novel moderate thermophilic anaerobe from a shallow sea hot spring in Kunashir Island (Russia), representing a new family in the order Bacteroidales, and proposal of Thalassofilacea fam. nov.</title>
        <authorList>
            <person name="Kochetkova T.V."/>
            <person name="Podosokorskaya O.A."/>
            <person name="Novikov A."/>
            <person name="Elcheninov A.G."/>
            <person name="Toshchakov S.V."/>
            <person name="Kublanov I.V."/>
        </authorList>
    </citation>
    <scope>NUCLEOTIDE SEQUENCE [LARGE SCALE GENOMIC DNA]</scope>
    <source>
        <strain evidence="3 4">38-H</strain>
    </source>
</reference>
<feature type="signal peptide" evidence="1">
    <location>
        <begin position="1"/>
        <end position="23"/>
    </location>
</feature>
<feature type="domain" description="Fibronectin type-III" evidence="2">
    <location>
        <begin position="35"/>
        <end position="133"/>
    </location>
</feature>
<evidence type="ECO:0000313" key="4">
    <source>
        <dbReference type="Proteomes" id="UP000500961"/>
    </source>
</evidence>
<dbReference type="SUPFAM" id="SSF52833">
    <property type="entry name" value="Thioredoxin-like"/>
    <property type="match status" value="1"/>
</dbReference>
<sequence length="368" mass="40961">MRTLKSKLSTCLLVISLISTSMVGCKKTDTSAPVVTSSIDYVNLTDSSVLCKGTIVDNGGAQIIEKGFVWSLTENPTVDDNQGIVTLKSESNDFEAKITGLMEKTSYYVRAFAKNSVGIGYSQQVKFTTTEKPWEPKHVTNILIEDYTATWCGYCPRIHYAIKDVTSQNENIHALAIYQDSDKKFQYFNQLASTFGVEGFPTAIVNRKATWDYPETLLSLSSYLNSRSPLGISIETSYNNTTASIIVKVEYAKNIEDPLKLVVCLTESKLIGEQANYYDDGNGNPIKDFEHNHVLRRVITELLGNDISTQETLKDNISTFTFNDISLESYNPANCEVIAFVTKANDKSVINVQGVKLGEIKDFQYLAK</sequence>
<dbReference type="Pfam" id="PF11551">
    <property type="entry name" value="Omp28"/>
    <property type="match status" value="1"/>
</dbReference>
<dbReference type="InterPro" id="IPR013783">
    <property type="entry name" value="Ig-like_fold"/>
</dbReference>
<dbReference type="AlphaFoldDB" id="A0A7D3XG25"/>
<dbReference type="InterPro" id="IPR021615">
    <property type="entry name" value="Omp28"/>
</dbReference>
<dbReference type="InterPro" id="IPR036249">
    <property type="entry name" value="Thioredoxin-like_sf"/>
</dbReference>
<name>A0A7D3XG25_9BACT</name>
<evidence type="ECO:0000256" key="1">
    <source>
        <dbReference type="SAM" id="SignalP"/>
    </source>
</evidence>
<dbReference type="Proteomes" id="UP000500961">
    <property type="component" value="Chromosome"/>
</dbReference>
<dbReference type="SUPFAM" id="SSF49265">
    <property type="entry name" value="Fibronectin type III"/>
    <property type="match status" value="1"/>
</dbReference>
<dbReference type="PROSITE" id="PS51257">
    <property type="entry name" value="PROKAR_LIPOPROTEIN"/>
    <property type="match status" value="1"/>
</dbReference>
<protein>
    <submittedName>
        <fullName evidence="3">Omp28-related outer membrane protein</fullName>
    </submittedName>
</protein>